<evidence type="ECO:0000313" key="3">
    <source>
        <dbReference type="Proteomes" id="UP000315003"/>
    </source>
</evidence>
<evidence type="ECO:0000256" key="1">
    <source>
        <dbReference type="SAM" id="MobiDB-lite"/>
    </source>
</evidence>
<reference evidence="2 3" key="1">
    <citation type="submission" date="2019-02" db="EMBL/GenBank/DDBJ databases">
        <title>Deep-cultivation of Planctomycetes and their phenomic and genomic characterization uncovers novel biology.</title>
        <authorList>
            <person name="Wiegand S."/>
            <person name="Jogler M."/>
            <person name="Boedeker C."/>
            <person name="Pinto D."/>
            <person name="Vollmers J."/>
            <person name="Rivas-Marin E."/>
            <person name="Kohn T."/>
            <person name="Peeters S.H."/>
            <person name="Heuer A."/>
            <person name="Rast P."/>
            <person name="Oberbeckmann S."/>
            <person name="Bunk B."/>
            <person name="Jeske O."/>
            <person name="Meyerdierks A."/>
            <person name="Storesund J.E."/>
            <person name="Kallscheuer N."/>
            <person name="Luecker S."/>
            <person name="Lage O.M."/>
            <person name="Pohl T."/>
            <person name="Merkel B.J."/>
            <person name="Hornburger P."/>
            <person name="Mueller R.-W."/>
            <person name="Bruemmer F."/>
            <person name="Labrenz M."/>
            <person name="Spormann A.M."/>
            <person name="Op den Camp H."/>
            <person name="Overmann J."/>
            <person name="Amann R."/>
            <person name="Jetten M.S.M."/>
            <person name="Mascher T."/>
            <person name="Medema M.H."/>
            <person name="Devos D.P."/>
            <person name="Kaster A.-K."/>
            <person name="Ovreas L."/>
            <person name="Rohde M."/>
            <person name="Galperin M.Y."/>
            <person name="Jogler C."/>
        </authorList>
    </citation>
    <scope>NUCLEOTIDE SEQUENCE [LARGE SCALE GENOMIC DNA]</scope>
    <source>
        <strain evidence="2 3">SV_7m_r</strain>
    </source>
</reference>
<sequence length="77" mass="8344">MQATASLVRKFGEHSMASNRPPARPGLHLQSPCHLATLVHRCVHQAKAGAIVPPPGTSLLLVFIFRILRGEKLNQIG</sequence>
<protein>
    <submittedName>
        <fullName evidence="2">Uncharacterized protein</fullName>
    </submittedName>
</protein>
<proteinExistence type="predicted"/>
<evidence type="ECO:0000313" key="2">
    <source>
        <dbReference type="EMBL" id="QDT61711.1"/>
    </source>
</evidence>
<dbReference type="EMBL" id="CP036272">
    <property type="protein sequence ID" value="QDT61711.1"/>
    <property type="molecule type" value="Genomic_DNA"/>
</dbReference>
<gene>
    <name evidence="2" type="ORF">SV7mr_42500</name>
</gene>
<feature type="region of interest" description="Disordered" evidence="1">
    <location>
        <begin position="1"/>
        <end position="25"/>
    </location>
</feature>
<accession>A0A517T093</accession>
<organism evidence="2 3">
    <name type="scientific">Stieleria bergensis</name>
    <dbReference type="NCBI Taxonomy" id="2528025"/>
    <lineage>
        <taxon>Bacteria</taxon>
        <taxon>Pseudomonadati</taxon>
        <taxon>Planctomycetota</taxon>
        <taxon>Planctomycetia</taxon>
        <taxon>Pirellulales</taxon>
        <taxon>Pirellulaceae</taxon>
        <taxon>Stieleria</taxon>
    </lineage>
</organism>
<dbReference type="AlphaFoldDB" id="A0A517T093"/>
<name>A0A517T093_9BACT</name>
<keyword evidence="3" id="KW-1185">Reference proteome</keyword>
<dbReference type="Proteomes" id="UP000315003">
    <property type="component" value="Chromosome"/>
</dbReference>